<evidence type="ECO:0000256" key="1">
    <source>
        <dbReference type="ARBA" id="ARBA00003174"/>
    </source>
</evidence>
<evidence type="ECO:0000256" key="6">
    <source>
        <dbReference type="ARBA" id="ARBA00022801"/>
    </source>
</evidence>
<evidence type="ECO:0000256" key="2">
    <source>
        <dbReference type="ARBA" id="ARBA00008721"/>
    </source>
</evidence>
<reference evidence="12 13" key="2">
    <citation type="journal article" date="2013" name="IMA Fungus">
        <title>IMA Genome-F 1: Ceratocystis fimbriata: Draft nuclear genome sequence for the plant pathogen, Ceratocystis fimbriata.</title>
        <authorList>
            <person name="Wilken P.M."/>
            <person name="Steenkamp E.T."/>
            <person name="Wingfield M.J."/>
            <person name="de Beer Z.W."/>
            <person name="Wingfield B.D."/>
        </authorList>
    </citation>
    <scope>NUCLEOTIDE SEQUENCE [LARGE SCALE GENOMIC DNA]</scope>
    <source>
        <strain evidence="12 13">CBS 114723</strain>
    </source>
</reference>
<dbReference type="AlphaFoldDB" id="A0A2C5WW12"/>
<organism evidence="12 13">
    <name type="scientific">Ceratocystis fimbriata CBS 114723</name>
    <dbReference type="NCBI Taxonomy" id="1035309"/>
    <lineage>
        <taxon>Eukaryota</taxon>
        <taxon>Fungi</taxon>
        <taxon>Dikarya</taxon>
        <taxon>Ascomycota</taxon>
        <taxon>Pezizomycotina</taxon>
        <taxon>Sordariomycetes</taxon>
        <taxon>Hypocreomycetidae</taxon>
        <taxon>Microascales</taxon>
        <taxon>Ceratocystidaceae</taxon>
        <taxon>Ceratocystis</taxon>
    </lineage>
</organism>
<gene>
    <name evidence="12" type="ORF">CFIMG_006749RA</name>
</gene>
<keyword evidence="8 12" id="KW-0482">Metalloprotease</keyword>
<evidence type="ECO:0000259" key="11">
    <source>
        <dbReference type="Pfam" id="PF05572"/>
    </source>
</evidence>
<dbReference type="InterPro" id="IPR024079">
    <property type="entry name" value="MetalloPept_cat_dom_sf"/>
</dbReference>
<keyword evidence="5 10" id="KW-0732">Signal</keyword>
<evidence type="ECO:0000256" key="8">
    <source>
        <dbReference type="ARBA" id="ARBA00023049"/>
    </source>
</evidence>
<dbReference type="InterPro" id="IPR008754">
    <property type="entry name" value="Peptidase_M43"/>
</dbReference>
<dbReference type="GO" id="GO:0046872">
    <property type="term" value="F:metal ion binding"/>
    <property type="evidence" value="ECO:0007669"/>
    <property type="project" value="UniProtKB-KW"/>
</dbReference>
<dbReference type="PANTHER" id="PTHR47466:SF1">
    <property type="entry name" value="METALLOPROTEASE MEP1 (AFU_ORTHOLOGUE AFUA_1G07730)-RELATED"/>
    <property type="match status" value="1"/>
</dbReference>
<feature type="signal peptide" evidence="10">
    <location>
        <begin position="1"/>
        <end position="16"/>
    </location>
</feature>
<keyword evidence="7" id="KW-0862">Zinc</keyword>
<protein>
    <submittedName>
        <fullName evidence="12">Extracellular metalloprotease</fullName>
    </submittedName>
</protein>
<dbReference type="Pfam" id="PF05572">
    <property type="entry name" value="Peptidase_M43"/>
    <property type="match status" value="1"/>
</dbReference>
<proteinExistence type="inferred from homology"/>
<comment type="similarity">
    <text evidence="2">Belongs to the peptidase M43B family.</text>
</comment>
<evidence type="ECO:0000256" key="9">
    <source>
        <dbReference type="ARBA" id="ARBA00023157"/>
    </source>
</evidence>
<evidence type="ECO:0000256" key="5">
    <source>
        <dbReference type="ARBA" id="ARBA00022729"/>
    </source>
</evidence>
<dbReference type="CDD" id="cd04275">
    <property type="entry name" value="ZnMc_pappalysin_like"/>
    <property type="match status" value="1"/>
</dbReference>
<keyword evidence="4" id="KW-0479">Metal-binding</keyword>
<reference evidence="12 13" key="1">
    <citation type="journal article" date="2013" name="Fungal Biol.">
        <title>Analysis of microsatellite markers in the genome of the plant pathogen Ceratocystis fimbriata.</title>
        <authorList>
            <person name="Simpson M.C."/>
            <person name="Wilken P.M."/>
            <person name="Coetzee M.P."/>
            <person name="Wingfield M.J."/>
            <person name="Wingfield B.D."/>
        </authorList>
    </citation>
    <scope>NUCLEOTIDE SEQUENCE [LARGE SCALE GENOMIC DNA]</scope>
    <source>
        <strain evidence="12 13">CBS 114723</strain>
    </source>
</reference>
<comment type="function">
    <text evidence="1">Secreted metalloproteinase that allows assimilation of proteinaceous substrates.</text>
</comment>
<dbReference type="STRING" id="1035309.A0A2C5WW12"/>
<dbReference type="EMBL" id="APWK03000157">
    <property type="protein sequence ID" value="PHH49983.1"/>
    <property type="molecule type" value="Genomic_DNA"/>
</dbReference>
<dbReference type="GO" id="GO:0008237">
    <property type="term" value="F:metallopeptidase activity"/>
    <property type="evidence" value="ECO:0007669"/>
    <property type="project" value="UniProtKB-KW"/>
</dbReference>
<evidence type="ECO:0000256" key="10">
    <source>
        <dbReference type="SAM" id="SignalP"/>
    </source>
</evidence>
<keyword evidence="6" id="KW-0378">Hydrolase</keyword>
<comment type="caution">
    <text evidence="12">The sequence shown here is derived from an EMBL/GenBank/DDBJ whole genome shotgun (WGS) entry which is preliminary data.</text>
</comment>
<dbReference type="PANTHER" id="PTHR47466">
    <property type="match status" value="1"/>
</dbReference>
<dbReference type="SUPFAM" id="SSF55486">
    <property type="entry name" value="Metalloproteases ('zincins'), catalytic domain"/>
    <property type="match status" value="1"/>
</dbReference>
<keyword evidence="13" id="KW-1185">Reference proteome</keyword>
<evidence type="ECO:0000256" key="7">
    <source>
        <dbReference type="ARBA" id="ARBA00022833"/>
    </source>
</evidence>
<dbReference type="Proteomes" id="UP000222788">
    <property type="component" value="Unassembled WGS sequence"/>
</dbReference>
<name>A0A2C5WW12_9PEZI</name>
<evidence type="ECO:0000256" key="4">
    <source>
        <dbReference type="ARBA" id="ARBA00022723"/>
    </source>
</evidence>
<keyword evidence="9" id="KW-1015">Disulfide bond</keyword>
<keyword evidence="3 12" id="KW-0645">Protease</keyword>
<feature type="domain" description="Peptidase M43 pregnancy-associated plasma-A" evidence="11">
    <location>
        <begin position="192"/>
        <end position="273"/>
    </location>
</feature>
<dbReference type="GO" id="GO:0006508">
    <property type="term" value="P:proteolysis"/>
    <property type="evidence" value="ECO:0007669"/>
    <property type="project" value="UniProtKB-KW"/>
</dbReference>
<feature type="chain" id="PRO_5013174610" evidence="10">
    <location>
        <begin position="17"/>
        <end position="280"/>
    </location>
</feature>
<evidence type="ECO:0000313" key="12">
    <source>
        <dbReference type="EMBL" id="PHH49983.1"/>
    </source>
</evidence>
<evidence type="ECO:0000313" key="13">
    <source>
        <dbReference type="Proteomes" id="UP000222788"/>
    </source>
</evidence>
<dbReference type="Gene3D" id="3.40.390.10">
    <property type="entry name" value="Collagenase (Catalytic Domain)"/>
    <property type="match status" value="1"/>
</dbReference>
<accession>A0A2C5WW12</accession>
<dbReference type="OrthoDB" id="536211at2759"/>
<evidence type="ECO:0000256" key="3">
    <source>
        <dbReference type="ARBA" id="ARBA00022670"/>
    </source>
</evidence>
<sequence>MHAARLILSAVCAVAAAVVRRAPGRGCGAPAPSLLNMANAALISKLESGSLAAGRYSRQEITKVPLYIHVVAKGEELRDGYLPKDMVMGQLKVLNDDYKGAGFIFDLQDIDYTINETWARDRSEMDMKRSLRRGTYGDLNLYFQPYVSGYLGYSYFPERNVTKRSQEWYRDGCTILAGTVPGGWEGAYSGGRTVTHEVGHWMGLYHTFEGGCTGDGDFINDTPAELEPAYECASERNSCPGREGTDPIHNFMDYVSDSCMESFTDGQKARMQSYYSRYRA</sequence>